<evidence type="ECO:0000256" key="3">
    <source>
        <dbReference type="ARBA" id="ARBA00022676"/>
    </source>
</evidence>
<feature type="region of interest" description="Disordered" evidence="9">
    <location>
        <begin position="1"/>
        <end position="320"/>
    </location>
</feature>
<comment type="catalytic activity">
    <reaction evidence="7">
        <text>Preferential cleavage: (Ac)2-L-Lys-D-Ala-|-D-Ala. Also transpeptidation of peptidyl-alanyl moieties that are N-acyl substituents of D-alanine.</text>
        <dbReference type="EC" id="3.4.16.4"/>
    </reaction>
</comment>
<dbReference type="GO" id="GO:0009252">
    <property type="term" value="P:peptidoglycan biosynthetic process"/>
    <property type="evidence" value="ECO:0007669"/>
    <property type="project" value="TreeGrafter"/>
</dbReference>
<comment type="catalytic activity">
    <reaction evidence="8">
        <text>[GlcNAc-(1-&gt;4)-Mur2Ac(oyl-L-Ala-gamma-D-Glu-L-Lys-D-Ala-D-Ala)](n)-di-trans,octa-cis-undecaprenyl diphosphate + beta-D-GlcNAc-(1-&gt;4)-Mur2Ac(oyl-L-Ala-gamma-D-Glu-L-Lys-D-Ala-D-Ala)-di-trans,octa-cis-undecaprenyl diphosphate = [GlcNAc-(1-&gt;4)-Mur2Ac(oyl-L-Ala-gamma-D-Glu-L-Lys-D-Ala-D-Ala)](n+1)-di-trans,octa-cis-undecaprenyl diphosphate + di-trans,octa-cis-undecaprenyl diphosphate + H(+)</text>
        <dbReference type="Rhea" id="RHEA:23708"/>
        <dbReference type="Rhea" id="RHEA-COMP:9602"/>
        <dbReference type="Rhea" id="RHEA-COMP:9603"/>
        <dbReference type="ChEBI" id="CHEBI:15378"/>
        <dbReference type="ChEBI" id="CHEBI:58405"/>
        <dbReference type="ChEBI" id="CHEBI:60033"/>
        <dbReference type="ChEBI" id="CHEBI:78435"/>
        <dbReference type="EC" id="2.4.99.28"/>
    </reaction>
</comment>
<dbReference type="RefSeq" id="WP_343075225.1">
    <property type="nucleotide sequence ID" value="NZ_JACBYW010000003.1"/>
</dbReference>
<feature type="region of interest" description="Disordered" evidence="9">
    <location>
        <begin position="951"/>
        <end position="1059"/>
    </location>
</feature>
<dbReference type="EMBL" id="JACBYW010000003">
    <property type="protein sequence ID" value="NYH78863.1"/>
    <property type="molecule type" value="Genomic_DNA"/>
</dbReference>
<reference evidence="13 14" key="1">
    <citation type="submission" date="2020-07" db="EMBL/GenBank/DDBJ databases">
        <title>Genomic Encyclopedia of Type Strains, Phase III (KMG-III): the genomes of soil and plant-associated and newly described type strains.</title>
        <authorList>
            <person name="Whitman W."/>
        </authorList>
    </citation>
    <scope>NUCLEOTIDE SEQUENCE [LARGE SCALE GENOMIC DNA]</scope>
    <source>
        <strain evidence="13 14">CECT 8576</strain>
    </source>
</reference>
<evidence type="ECO:0000256" key="8">
    <source>
        <dbReference type="ARBA" id="ARBA00049902"/>
    </source>
</evidence>
<keyword evidence="10" id="KW-1133">Transmembrane helix</keyword>
<dbReference type="InterPro" id="IPR036950">
    <property type="entry name" value="PBP_transglycosylase"/>
</dbReference>
<evidence type="ECO:0000256" key="1">
    <source>
        <dbReference type="ARBA" id="ARBA00022645"/>
    </source>
</evidence>
<feature type="compositionally biased region" description="Low complexity" evidence="9">
    <location>
        <begin position="75"/>
        <end position="92"/>
    </location>
</feature>
<keyword evidence="5" id="KW-0378">Hydrolase</keyword>
<dbReference type="PANTHER" id="PTHR32282">
    <property type="entry name" value="BINDING PROTEIN TRANSPEPTIDASE, PUTATIVE-RELATED"/>
    <property type="match status" value="1"/>
</dbReference>
<dbReference type="PANTHER" id="PTHR32282:SF34">
    <property type="entry name" value="PENICILLIN-BINDING PROTEIN 1A"/>
    <property type="match status" value="1"/>
</dbReference>
<dbReference type="InterPro" id="IPR050396">
    <property type="entry name" value="Glycosyltr_51/Transpeptidase"/>
</dbReference>
<accession>A0A852Z9U4</accession>
<name>A0A852Z9U4_9ACTN</name>
<feature type="compositionally biased region" description="Low complexity" evidence="9">
    <location>
        <begin position="982"/>
        <end position="1016"/>
    </location>
</feature>
<keyword evidence="10" id="KW-0812">Transmembrane</keyword>
<evidence type="ECO:0000256" key="9">
    <source>
        <dbReference type="SAM" id="MobiDB-lite"/>
    </source>
</evidence>
<dbReference type="InterPro" id="IPR001460">
    <property type="entry name" value="PCN-bd_Tpept"/>
</dbReference>
<feature type="compositionally biased region" description="Low complexity" evidence="9">
    <location>
        <begin position="30"/>
        <end position="44"/>
    </location>
</feature>
<organism evidence="13 14">
    <name type="scientific">Actinopolyspora biskrensis</name>
    <dbReference type="NCBI Taxonomy" id="1470178"/>
    <lineage>
        <taxon>Bacteria</taxon>
        <taxon>Bacillati</taxon>
        <taxon>Actinomycetota</taxon>
        <taxon>Actinomycetes</taxon>
        <taxon>Actinopolysporales</taxon>
        <taxon>Actinopolysporaceae</taxon>
        <taxon>Actinopolyspora</taxon>
    </lineage>
</organism>
<feature type="compositionally biased region" description="Acidic residues" evidence="9">
    <location>
        <begin position="289"/>
        <end position="315"/>
    </location>
</feature>
<dbReference type="GO" id="GO:0006508">
    <property type="term" value="P:proteolysis"/>
    <property type="evidence" value="ECO:0007669"/>
    <property type="project" value="UniProtKB-KW"/>
</dbReference>
<keyword evidence="2" id="KW-0645">Protease</keyword>
<evidence type="ECO:0000256" key="5">
    <source>
        <dbReference type="ARBA" id="ARBA00022801"/>
    </source>
</evidence>
<evidence type="ECO:0000256" key="2">
    <source>
        <dbReference type="ARBA" id="ARBA00022670"/>
    </source>
</evidence>
<feature type="compositionally biased region" description="Pro residues" evidence="9">
    <location>
        <begin position="1"/>
        <end position="12"/>
    </location>
</feature>
<dbReference type="InterPro" id="IPR012338">
    <property type="entry name" value="Beta-lactam/transpept-like"/>
</dbReference>
<feature type="transmembrane region" description="Helical" evidence="10">
    <location>
        <begin position="334"/>
        <end position="357"/>
    </location>
</feature>
<feature type="compositionally biased region" description="Low complexity" evidence="9">
    <location>
        <begin position="965"/>
        <end position="974"/>
    </location>
</feature>
<feature type="compositionally biased region" description="Acidic residues" evidence="9">
    <location>
        <begin position="269"/>
        <end position="279"/>
    </location>
</feature>
<evidence type="ECO:0000313" key="13">
    <source>
        <dbReference type="EMBL" id="NYH78863.1"/>
    </source>
</evidence>
<dbReference type="Gene3D" id="3.40.710.10">
    <property type="entry name" value="DD-peptidase/beta-lactamase superfamily"/>
    <property type="match status" value="1"/>
</dbReference>
<keyword evidence="1 13" id="KW-0121">Carboxypeptidase</keyword>
<evidence type="ECO:0000256" key="4">
    <source>
        <dbReference type="ARBA" id="ARBA00022679"/>
    </source>
</evidence>
<keyword evidence="10" id="KW-0472">Membrane</keyword>
<dbReference type="GO" id="GO:0030288">
    <property type="term" value="C:outer membrane-bounded periplasmic space"/>
    <property type="evidence" value="ECO:0007669"/>
    <property type="project" value="TreeGrafter"/>
</dbReference>
<feature type="compositionally biased region" description="Basic and acidic residues" evidence="9">
    <location>
        <begin position="1048"/>
        <end position="1059"/>
    </location>
</feature>
<dbReference type="Proteomes" id="UP000548304">
    <property type="component" value="Unassembled WGS sequence"/>
</dbReference>
<dbReference type="Gene3D" id="1.10.3810.10">
    <property type="entry name" value="Biosynthetic peptidoglycan transglycosylase-like"/>
    <property type="match status" value="1"/>
</dbReference>
<dbReference type="InterPro" id="IPR001264">
    <property type="entry name" value="Glyco_trans_51"/>
</dbReference>
<evidence type="ECO:0000256" key="7">
    <source>
        <dbReference type="ARBA" id="ARBA00034000"/>
    </source>
</evidence>
<sequence length="1059" mass="112348">MPGGPPGAPPGRPQARSDGEPDWPGEEAAPQWPGEQPPRGQGPPRGTPPGQPPRVEDPDATVRQPAVPSGHDQHGPANSAGPPAGHPGHPGNEVPGAPAQGPPPDEAPTRKTPPAGPGFPGEQPPTGRTPHTGRPNDPGEQPTEHISSVPPPETEQQDRTRRHPGAPAGAGGVAAALGGAAGGAAGAAAGAAGAAGSGAAGAASGAAGAAGAGGSGEREPAESTSLLGSAEGGQPESAAESTRVSPEEPDNDPGLITHRAAQGGYNYYTDDDPYEDDFDSGYHPAHDDYADDREHDEDFDFDDDLDPPEDPDDDMNAARKKHGRRKLWRRLRRTCYVAAALMIVTPAAIFVWCYFTFDVTSPKETAANYNTSLVVNYSDGSLLNKFSPAEGESRVLIDSLDEVSPEMRHATMAAEDADFYSNPGFSVSGIGRAVYNQLSGGQGGGSTITQQYVKLSTGKDDHSMKRKFTEIVRAFKMTNQYDKNTILKAYLNTAYYGRGAYGISNAADAYFDKKPSELNASESAVLAGMVQLPRGNDPRVDPEQAKQRWDYVTGQMADKGWLDSASPRSMSMPKTEPMYAWTGSTTPVQLHIKQRIVDELEEHGYTQGEMTSQGLRVVTTLDKRAQQAAESSVKQVMQDQPDRLIPALSATDPETGAVRAYYGGSSVGRDWADFPQPAGSSFKPFVTAAGLKQGYGIGEVYDGSDDQTIWETDYGNAAGVECDHPKHCGVREATTKSVNTAFVNMAAKFGPEKVAEAAHEAGIPRERTANGEQSKTLVDHKTGQTNLGIALGAYPVTTTNMANAYGAFADGERAEPNFVQKVVTSDGELVEEFGNDQENAFSASSSESRDIAANVTESMRDVAEHSGLTLDGSRPVASKSGTHQLKGTRHNERAWYVGYTPQLSTAVSMNAETKTEPKALLDKTGDDIYGANLPGDIWQKFMNAYHEGKPVEELPEPSERIGQYTTPPLSTSETSESETESSEPPTSSSEPPTSSSEPPLSSSELPSSTSAPTETTDCNPYWDSDCETQDENPGNGNTQDEEVPNAQREPEGNRDPSYG</sequence>
<proteinExistence type="predicted"/>
<dbReference type="GO" id="GO:0009002">
    <property type="term" value="F:serine-type D-Ala-D-Ala carboxypeptidase activity"/>
    <property type="evidence" value="ECO:0007669"/>
    <property type="project" value="UniProtKB-EC"/>
</dbReference>
<feature type="region of interest" description="Disordered" evidence="9">
    <location>
        <begin position="869"/>
        <end position="888"/>
    </location>
</feature>
<dbReference type="Pfam" id="PF00905">
    <property type="entry name" value="Transpeptidase"/>
    <property type="match status" value="1"/>
</dbReference>
<evidence type="ECO:0000313" key="14">
    <source>
        <dbReference type="Proteomes" id="UP000548304"/>
    </source>
</evidence>
<keyword evidence="3" id="KW-0328">Glycosyltransferase</keyword>
<evidence type="ECO:0000259" key="11">
    <source>
        <dbReference type="Pfam" id="PF00905"/>
    </source>
</evidence>
<keyword evidence="4" id="KW-0808">Transferase</keyword>
<evidence type="ECO:0000256" key="6">
    <source>
        <dbReference type="ARBA" id="ARBA00023268"/>
    </source>
</evidence>
<feature type="compositionally biased region" description="Low complexity" evidence="9">
    <location>
        <begin position="124"/>
        <end position="135"/>
    </location>
</feature>
<feature type="domain" description="Penicillin-binding protein transpeptidase" evidence="11">
    <location>
        <begin position="650"/>
        <end position="909"/>
    </location>
</feature>
<protein>
    <submittedName>
        <fullName evidence="13">Membrane peptidoglycan carboxypeptidase</fullName>
    </submittedName>
</protein>
<dbReference type="GO" id="GO:0008658">
    <property type="term" value="F:penicillin binding"/>
    <property type="evidence" value="ECO:0007669"/>
    <property type="project" value="InterPro"/>
</dbReference>
<keyword evidence="14" id="KW-1185">Reference proteome</keyword>
<keyword evidence="6" id="KW-0511">Multifunctional enzyme</keyword>
<dbReference type="InterPro" id="IPR023346">
    <property type="entry name" value="Lysozyme-like_dom_sf"/>
</dbReference>
<dbReference type="AlphaFoldDB" id="A0A852Z9U4"/>
<dbReference type="Pfam" id="PF00912">
    <property type="entry name" value="Transgly"/>
    <property type="match status" value="1"/>
</dbReference>
<evidence type="ECO:0000259" key="12">
    <source>
        <dbReference type="Pfam" id="PF00912"/>
    </source>
</evidence>
<comment type="caution">
    <text evidence="13">The sequence shown here is derived from an EMBL/GenBank/DDBJ whole genome shotgun (WGS) entry which is preliminary data.</text>
</comment>
<dbReference type="SUPFAM" id="SSF56601">
    <property type="entry name" value="beta-lactamase/transpeptidase-like"/>
    <property type="match status" value="1"/>
</dbReference>
<gene>
    <name evidence="13" type="ORF">FHR84_002188</name>
</gene>
<dbReference type="GO" id="GO:0008955">
    <property type="term" value="F:peptidoglycan glycosyltransferase activity"/>
    <property type="evidence" value="ECO:0007669"/>
    <property type="project" value="UniProtKB-EC"/>
</dbReference>
<dbReference type="SUPFAM" id="SSF53955">
    <property type="entry name" value="Lysozyme-like"/>
    <property type="match status" value="1"/>
</dbReference>
<evidence type="ECO:0000256" key="10">
    <source>
        <dbReference type="SAM" id="Phobius"/>
    </source>
</evidence>
<feature type="domain" description="Glycosyl transferase family 51" evidence="12">
    <location>
        <begin position="383"/>
        <end position="556"/>
    </location>
</feature>